<dbReference type="AlphaFoldDB" id="A0A0A3Y3Z2"/>
<comment type="caution">
    <text evidence="1">The sequence shown here is derived from an EMBL/GenBank/DDBJ whole genome shotgun (WGS) entry which is preliminary data.</text>
</comment>
<dbReference type="Gene3D" id="3.40.640.10">
    <property type="entry name" value="Type I PLP-dependent aspartate aminotransferase-like (Major domain)"/>
    <property type="match status" value="1"/>
</dbReference>
<sequence>MRREPSGMSAGASGLSVPERTFDGGSRYRLRDLFTPLDTLLVSGGDPRLALDAGDRVNAYGCAASPEPEIWNFASSTASTISQFAYDRAARAREELMHRCLFDEVEIAFDARCEGMREELRGHLQLSPRIDVVFSPSGTDSQLHALFLARAVLGAPPVTIVVGADQTGSGTAHTARGHHFSSMTASGVAVRKDGAVAGLAGASVPLPLLRAGPGIVMRADTDAAVLEAIEATIAKGAPVLLQIMDSSKLGWRAPSVACLDEIARRWPRKVQVVVDACQARLGRRRLRSYLDRGYMVLITGSKFFGGPAFSGALLVPKGFSRSLDRIEGIAPGFFDYAGRCDWPKAWTALRSRFERRPNFGQWMRWEAALAEIGSYYAVPGAFRVRVLAELAAGVDSMIALSPSLQRVATATEKTAEDDEEFAHATIFPFMLLRDGKPVSMAETGAVHRALRRDMNDEISGSAADREVAVQRSLIGQPVRLERSDDAPQAALRLCVGARLVTEAWSPDMAQAQRNVQHLLDRIAHVLVKIELLLDRGAAATAPEKSAFEV</sequence>
<protein>
    <recommendedName>
        <fullName evidence="3">Bll5850 protein</fullName>
    </recommendedName>
</protein>
<dbReference type="STRING" id="375.BKD09_RS20285"/>
<evidence type="ECO:0008006" key="3">
    <source>
        <dbReference type="Google" id="ProtNLM"/>
    </source>
</evidence>
<dbReference type="InterPro" id="IPR015424">
    <property type="entry name" value="PyrdxlP-dep_Trfase"/>
</dbReference>
<evidence type="ECO:0000313" key="2">
    <source>
        <dbReference type="Proteomes" id="UP000030377"/>
    </source>
</evidence>
<proteinExistence type="predicted"/>
<dbReference type="EMBL" id="JRPN01000005">
    <property type="protein sequence ID" value="KGT80066.1"/>
    <property type="molecule type" value="Genomic_DNA"/>
</dbReference>
<evidence type="ECO:0000313" key="1">
    <source>
        <dbReference type="EMBL" id="KGT80066.1"/>
    </source>
</evidence>
<accession>A0A0A3Y3Z2</accession>
<dbReference type="Proteomes" id="UP000030377">
    <property type="component" value="Unassembled WGS sequence"/>
</dbReference>
<organism evidence="1 2">
    <name type="scientific">Bradyrhizobium japonicum</name>
    <dbReference type="NCBI Taxonomy" id="375"/>
    <lineage>
        <taxon>Bacteria</taxon>
        <taxon>Pseudomonadati</taxon>
        <taxon>Pseudomonadota</taxon>
        <taxon>Alphaproteobacteria</taxon>
        <taxon>Hyphomicrobiales</taxon>
        <taxon>Nitrobacteraceae</taxon>
        <taxon>Bradyrhizobium</taxon>
    </lineage>
</organism>
<dbReference type="RefSeq" id="WP_041954709.1">
    <property type="nucleotide sequence ID" value="NZ_JRPN01000005.1"/>
</dbReference>
<gene>
    <name evidence="1" type="ORF">MA20_08335</name>
</gene>
<dbReference type="InterPro" id="IPR015421">
    <property type="entry name" value="PyrdxlP-dep_Trfase_major"/>
</dbReference>
<dbReference type="SUPFAM" id="SSF53383">
    <property type="entry name" value="PLP-dependent transferases"/>
    <property type="match status" value="1"/>
</dbReference>
<name>A0A0A3Y3Z2_BRAJP</name>
<reference evidence="1 2" key="1">
    <citation type="submission" date="2014-09" db="EMBL/GenBank/DDBJ databases">
        <title>Draft genome of Bradyrhizobium japonicum Is-34.</title>
        <authorList>
            <person name="Tsurumaru H."/>
            <person name="Yamakawa T."/>
            <person name="Hashimoto S."/>
            <person name="Okizaki K."/>
            <person name="Kanesaki Y."/>
            <person name="Yoshikawa H."/>
            <person name="Yajima S."/>
        </authorList>
    </citation>
    <scope>NUCLEOTIDE SEQUENCE [LARGE SCALE GENOMIC DNA]</scope>
    <source>
        <strain evidence="1 2">Is-34</strain>
    </source>
</reference>